<reference evidence="1" key="1">
    <citation type="submission" date="2014-09" db="EMBL/GenBank/DDBJ databases">
        <authorList>
            <person name="Magalhaes I.L.F."/>
            <person name="Oliveira U."/>
            <person name="Santos F.R."/>
            <person name="Vidigal T.H.D.A."/>
            <person name="Brescovit A.D."/>
            <person name="Santos A.J."/>
        </authorList>
    </citation>
    <scope>NUCLEOTIDE SEQUENCE</scope>
    <source>
        <tissue evidence="1">Shoot tissue taken approximately 20 cm above the soil surface</tissue>
    </source>
</reference>
<organism evidence="1">
    <name type="scientific">Arundo donax</name>
    <name type="common">Giant reed</name>
    <name type="synonym">Donax arundinaceus</name>
    <dbReference type="NCBI Taxonomy" id="35708"/>
    <lineage>
        <taxon>Eukaryota</taxon>
        <taxon>Viridiplantae</taxon>
        <taxon>Streptophyta</taxon>
        <taxon>Embryophyta</taxon>
        <taxon>Tracheophyta</taxon>
        <taxon>Spermatophyta</taxon>
        <taxon>Magnoliopsida</taxon>
        <taxon>Liliopsida</taxon>
        <taxon>Poales</taxon>
        <taxon>Poaceae</taxon>
        <taxon>PACMAD clade</taxon>
        <taxon>Arundinoideae</taxon>
        <taxon>Arundineae</taxon>
        <taxon>Arundo</taxon>
    </lineage>
</organism>
<proteinExistence type="predicted"/>
<dbReference type="EMBL" id="GBRH01261904">
    <property type="protein sequence ID" value="JAD35991.1"/>
    <property type="molecule type" value="Transcribed_RNA"/>
</dbReference>
<name>A0A0A8ZB04_ARUDO</name>
<sequence>MLPLPDKQSLKY</sequence>
<protein>
    <submittedName>
        <fullName evidence="1">Uncharacterized protein</fullName>
    </submittedName>
</protein>
<evidence type="ECO:0000313" key="1">
    <source>
        <dbReference type="EMBL" id="JAD35991.1"/>
    </source>
</evidence>
<accession>A0A0A8ZB04</accession>
<reference evidence="1" key="2">
    <citation type="journal article" date="2015" name="Data Brief">
        <title>Shoot transcriptome of the giant reed, Arundo donax.</title>
        <authorList>
            <person name="Barrero R.A."/>
            <person name="Guerrero F.D."/>
            <person name="Moolhuijzen P."/>
            <person name="Goolsby J.A."/>
            <person name="Tidwell J."/>
            <person name="Bellgard S.E."/>
            <person name="Bellgard M.I."/>
        </authorList>
    </citation>
    <scope>NUCLEOTIDE SEQUENCE</scope>
    <source>
        <tissue evidence="1">Shoot tissue taken approximately 20 cm above the soil surface</tissue>
    </source>
</reference>